<evidence type="ECO:0008006" key="4">
    <source>
        <dbReference type="Google" id="ProtNLM"/>
    </source>
</evidence>
<dbReference type="PROSITE" id="PS50293">
    <property type="entry name" value="TPR_REGION"/>
    <property type="match status" value="1"/>
</dbReference>
<keyword evidence="1" id="KW-0677">Repeat</keyword>
<dbReference type="GO" id="GO:0061512">
    <property type="term" value="P:protein localization to cilium"/>
    <property type="evidence" value="ECO:0007669"/>
    <property type="project" value="TreeGrafter"/>
</dbReference>
<evidence type="ECO:0000256" key="2">
    <source>
        <dbReference type="ARBA" id="ARBA00022803"/>
    </source>
</evidence>
<dbReference type="SUPFAM" id="SSF48452">
    <property type="entry name" value="TPR-like"/>
    <property type="match status" value="1"/>
</dbReference>
<gene>
    <name evidence="3" type="ORF">SDC9_27236</name>
</gene>
<evidence type="ECO:0000313" key="3">
    <source>
        <dbReference type="EMBL" id="MPL81319.1"/>
    </source>
</evidence>
<dbReference type="InterPro" id="IPR011990">
    <property type="entry name" value="TPR-like_helical_dom_sf"/>
</dbReference>
<organism evidence="3">
    <name type="scientific">bioreactor metagenome</name>
    <dbReference type="NCBI Taxonomy" id="1076179"/>
    <lineage>
        <taxon>unclassified sequences</taxon>
        <taxon>metagenomes</taxon>
        <taxon>ecological metagenomes</taxon>
    </lineage>
</organism>
<dbReference type="GO" id="GO:0060271">
    <property type="term" value="P:cilium assembly"/>
    <property type="evidence" value="ECO:0007669"/>
    <property type="project" value="TreeGrafter"/>
</dbReference>
<dbReference type="Gene3D" id="1.25.40.10">
    <property type="entry name" value="Tetratricopeptide repeat domain"/>
    <property type="match status" value="2"/>
</dbReference>
<accession>A0A644UQR5</accession>
<sequence>MKKLLLALSLILSISLGAQNKDAEKGIKDLEKAQKDAANPKKATNPATWLKVSDAYATIYDAPIKSIWLGASQLELKVILKDQRILSSEAKSVNGVPYNIDTYSDKDLYYGQDGTLAAWVVTKPYLGGDLLKLAMESLDKAAETANGSKNKDIAERLTLMKGRYFNEGMNSYTLGDFKAASLNFEEAAKISVNPLVNAPDTTIMYYAGITANMYGDSDRAIKFFEMSLANNFDSKGDLFSNLSESYKKSGNLEKAKDVLLAGFTKYPLNQSILVSLINIYLETNDDPNKVLDLIRKAQENEPKNASLYYAEGNVWKKLDNMEKAIECYKKSVDVDPNYVFGSFAVGTTYYDKAVDIQTKAADEMDDKKYEAMVKQLEEYLELSIAPFENAFNTAQDQDIKAIVAEYLKNIYFRFREKGDSFMEGYKKYNAIFEANKQ</sequence>
<protein>
    <recommendedName>
        <fullName evidence="4">Beta-barrel assembly-enhancing protease</fullName>
    </recommendedName>
</protein>
<reference evidence="3" key="1">
    <citation type="submission" date="2019-08" db="EMBL/GenBank/DDBJ databases">
        <authorList>
            <person name="Kucharzyk K."/>
            <person name="Murdoch R.W."/>
            <person name="Higgins S."/>
            <person name="Loffler F."/>
        </authorList>
    </citation>
    <scope>NUCLEOTIDE SEQUENCE</scope>
</reference>
<dbReference type="InterPro" id="IPR019734">
    <property type="entry name" value="TPR_rpt"/>
</dbReference>
<proteinExistence type="predicted"/>
<dbReference type="PANTHER" id="PTHR44186">
    <property type="match status" value="1"/>
</dbReference>
<dbReference type="PROSITE" id="PS50005">
    <property type="entry name" value="TPR"/>
    <property type="match status" value="1"/>
</dbReference>
<dbReference type="GO" id="GO:0036064">
    <property type="term" value="C:ciliary basal body"/>
    <property type="evidence" value="ECO:0007669"/>
    <property type="project" value="TreeGrafter"/>
</dbReference>
<dbReference type="PANTHER" id="PTHR44186:SF1">
    <property type="entry name" value="BARDET-BIEDL SYNDROME 4 PROTEIN"/>
    <property type="match status" value="1"/>
</dbReference>
<keyword evidence="2" id="KW-0802">TPR repeat</keyword>
<dbReference type="Pfam" id="PF00515">
    <property type="entry name" value="TPR_1"/>
    <property type="match status" value="1"/>
</dbReference>
<dbReference type="SMART" id="SM00028">
    <property type="entry name" value="TPR"/>
    <property type="match status" value="3"/>
</dbReference>
<comment type="caution">
    <text evidence="3">The sequence shown here is derived from an EMBL/GenBank/DDBJ whole genome shotgun (WGS) entry which is preliminary data.</text>
</comment>
<name>A0A644UQR5_9ZZZZ</name>
<dbReference type="AlphaFoldDB" id="A0A644UQR5"/>
<evidence type="ECO:0000256" key="1">
    <source>
        <dbReference type="ARBA" id="ARBA00022737"/>
    </source>
</evidence>
<dbReference type="EMBL" id="VSSQ01000148">
    <property type="protein sequence ID" value="MPL81319.1"/>
    <property type="molecule type" value="Genomic_DNA"/>
</dbReference>